<dbReference type="InterPro" id="IPR012677">
    <property type="entry name" value="Nucleotide-bd_a/b_plait_sf"/>
</dbReference>
<dbReference type="SMART" id="SM00487">
    <property type="entry name" value="DEXDc"/>
    <property type="match status" value="1"/>
</dbReference>
<dbReference type="InterPro" id="IPR011545">
    <property type="entry name" value="DEAD/DEAH_box_helicase_dom"/>
</dbReference>
<organism evidence="11 12">
    <name type="scientific">Hymenobacter setariae</name>
    <dbReference type="NCBI Taxonomy" id="2594794"/>
    <lineage>
        <taxon>Bacteria</taxon>
        <taxon>Pseudomonadati</taxon>
        <taxon>Bacteroidota</taxon>
        <taxon>Cytophagia</taxon>
        <taxon>Cytophagales</taxon>
        <taxon>Hymenobacteraceae</taxon>
        <taxon>Hymenobacter</taxon>
    </lineage>
</organism>
<dbReference type="AlphaFoldDB" id="A0A558C1W0"/>
<feature type="short sequence motif" description="Q motif" evidence="6">
    <location>
        <begin position="41"/>
        <end position="69"/>
    </location>
</feature>
<comment type="caution">
    <text evidence="11">The sequence shown here is derived from an EMBL/GenBank/DDBJ whole genome shotgun (WGS) entry which is preliminary data.</text>
</comment>
<evidence type="ECO:0000313" key="11">
    <source>
        <dbReference type="EMBL" id="TVT42667.1"/>
    </source>
</evidence>
<evidence type="ECO:0000313" key="12">
    <source>
        <dbReference type="Proteomes" id="UP000317624"/>
    </source>
</evidence>
<accession>A0A558C1W0</accession>
<evidence type="ECO:0000256" key="6">
    <source>
        <dbReference type="PROSITE-ProRule" id="PRU00552"/>
    </source>
</evidence>
<feature type="domain" description="DEAD-box RNA helicase Q" evidence="10">
    <location>
        <begin position="41"/>
        <end position="69"/>
    </location>
</feature>
<dbReference type="PANTHER" id="PTHR47959">
    <property type="entry name" value="ATP-DEPENDENT RNA HELICASE RHLE-RELATED"/>
    <property type="match status" value="1"/>
</dbReference>
<evidence type="ECO:0000259" key="9">
    <source>
        <dbReference type="PROSITE" id="PS51194"/>
    </source>
</evidence>
<protein>
    <submittedName>
        <fullName evidence="11">DEAD/DEAH box helicase</fullName>
    </submittedName>
</protein>
<comment type="similarity">
    <text evidence="5 7">Belongs to the DEAD box helicase family.</text>
</comment>
<proteinExistence type="inferred from homology"/>
<dbReference type="PROSITE" id="PS51192">
    <property type="entry name" value="HELICASE_ATP_BIND_1"/>
    <property type="match status" value="1"/>
</dbReference>
<dbReference type="InterPro" id="IPR027417">
    <property type="entry name" value="P-loop_NTPase"/>
</dbReference>
<keyword evidence="1 7" id="KW-0547">Nucleotide-binding</keyword>
<dbReference type="CDD" id="cd18787">
    <property type="entry name" value="SF2_C_DEAD"/>
    <property type="match status" value="1"/>
</dbReference>
<dbReference type="InterPro" id="IPR050079">
    <property type="entry name" value="DEAD_box_RNA_helicase"/>
</dbReference>
<evidence type="ECO:0000256" key="4">
    <source>
        <dbReference type="ARBA" id="ARBA00022840"/>
    </source>
</evidence>
<dbReference type="GO" id="GO:0005829">
    <property type="term" value="C:cytosol"/>
    <property type="evidence" value="ECO:0007669"/>
    <property type="project" value="TreeGrafter"/>
</dbReference>
<dbReference type="InterPro" id="IPR005580">
    <property type="entry name" value="DbpA/CsdA_RNA-bd_dom"/>
</dbReference>
<dbReference type="Pfam" id="PF00271">
    <property type="entry name" value="Helicase_C"/>
    <property type="match status" value="1"/>
</dbReference>
<dbReference type="PROSITE" id="PS51194">
    <property type="entry name" value="HELICASE_CTER"/>
    <property type="match status" value="1"/>
</dbReference>
<dbReference type="GO" id="GO:0016787">
    <property type="term" value="F:hydrolase activity"/>
    <property type="evidence" value="ECO:0007669"/>
    <property type="project" value="UniProtKB-KW"/>
</dbReference>
<dbReference type="Gene3D" id="3.40.50.300">
    <property type="entry name" value="P-loop containing nucleotide triphosphate hydrolases"/>
    <property type="match status" value="2"/>
</dbReference>
<keyword evidence="3 7" id="KW-0347">Helicase</keyword>
<dbReference type="Gene3D" id="3.30.70.330">
    <property type="match status" value="1"/>
</dbReference>
<dbReference type="CDD" id="cd00268">
    <property type="entry name" value="DEADc"/>
    <property type="match status" value="1"/>
</dbReference>
<dbReference type="Pfam" id="PF03880">
    <property type="entry name" value="DbpA"/>
    <property type="match status" value="1"/>
</dbReference>
<keyword evidence="4 7" id="KW-0067">ATP-binding</keyword>
<dbReference type="PROSITE" id="PS00039">
    <property type="entry name" value="DEAD_ATP_HELICASE"/>
    <property type="match status" value="1"/>
</dbReference>
<evidence type="ECO:0000256" key="2">
    <source>
        <dbReference type="ARBA" id="ARBA00022801"/>
    </source>
</evidence>
<dbReference type="OrthoDB" id="9805696at2"/>
<keyword evidence="2 7" id="KW-0378">Hydrolase</keyword>
<reference evidence="11 12" key="1">
    <citation type="submission" date="2019-07" db="EMBL/GenBank/DDBJ databases">
        <title>Hymenobacter sp. straun FUR1 Genome sequencing and assembly.</title>
        <authorList>
            <person name="Chhetri G."/>
        </authorList>
    </citation>
    <scope>NUCLEOTIDE SEQUENCE [LARGE SCALE GENOMIC DNA]</scope>
    <source>
        <strain evidence="11 12">Fur1</strain>
    </source>
</reference>
<dbReference type="InterPro" id="IPR014014">
    <property type="entry name" value="RNA_helicase_DEAD_Q_motif"/>
</dbReference>
<dbReference type="GO" id="GO:0003724">
    <property type="term" value="F:RNA helicase activity"/>
    <property type="evidence" value="ECO:0007669"/>
    <property type="project" value="InterPro"/>
</dbReference>
<dbReference type="InterPro" id="IPR014001">
    <property type="entry name" value="Helicase_ATP-bd"/>
</dbReference>
<name>A0A558C1W0_9BACT</name>
<sequence>MRKQESKLRYSCSANHTPAVVLYPLTYGYLCWMQADSATPATFSDFNLPAPLAQALTELNFTQPTPVQALVLPPVLAGQDVAGQAPTGSGKTAAYGLGILAQIDPAAKAVQAIVIVPARELALQVREALKSLGKYLPAPGLRVAALYGGHAMRDEVKTLQQTPHVVVATPGRLLDHLEKRNIIPNQLKVMVLDEADKLLELKFQQEMATIVSRLPRRRQTLLFSATMPDKVMALVREYLTRPRMLTAEGGLVPGAAAEGGAAAMPSSLTLRGHVLNAVEQKPAALYHLLQQPETGQTLIFANTREKVQELAQFLRGRGVAAEVLHGKLPQPERDKALMKLRNNSAQALVATDVAARGLDVPALDTVVQYDLPHDAETFQHRAGRTARAGAAGTAHLLATPPEQTRVQGWPAAQAVTWARLTPPPLPTANAARPPRPTTVTLHITAGKKHKVSAHDLVGAIVNVGGLAREDVGRIEVFDFYSYVAVPRKQATDVLERLNGAKVKGVKVRVTDVP</sequence>
<feature type="domain" description="Helicase C-terminal" evidence="9">
    <location>
        <begin position="284"/>
        <end position="431"/>
    </location>
</feature>
<gene>
    <name evidence="11" type="ORF">FNT36_00825</name>
</gene>
<feature type="domain" description="Helicase ATP-binding" evidence="8">
    <location>
        <begin position="72"/>
        <end position="245"/>
    </location>
</feature>
<dbReference type="InterPro" id="IPR001650">
    <property type="entry name" value="Helicase_C-like"/>
</dbReference>
<dbReference type="Pfam" id="PF00270">
    <property type="entry name" value="DEAD"/>
    <property type="match status" value="1"/>
</dbReference>
<dbReference type="InterPro" id="IPR000629">
    <property type="entry name" value="RNA-helicase_DEAD-box_CS"/>
</dbReference>
<dbReference type="GO" id="GO:0005524">
    <property type="term" value="F:ATP binding"/>
    <property type="evidence" value="ECO:0007669"/>
    <property type="project" value="UniProtKB-KW"/>
</dbReference>
<dbReference type="SMART" id="SM00490">
    <property type="entry name" value="HELICc"/>
    <property type="match status" value="1"/>
</dbReference>
<keyword evidence="12" id="KW-1185">Reference proteome</keyword>
<dbReference type="PROSITE" id="PS51195">
    <property type="entry name" value="Q_MOTIF"/>
    <property type="match status" value="1"/>
</dbReference>
<evidence type="ECO:0000259" key="10">
    <source>
        <dbReference type="PROSITE" id="PS51195"/>
    </source>
</evidence>
<evidence type="ECO:0000256" key="1">
    <source>
        <dbReference type="ARBA" id="ARBA00022741"/>
    </source>
</evidence>
<dbReference type="InterPro" id="IPR044742">
    <property type="entry name" value="DEAD/DEAH_RhlB"/>
</dbReference>
<dbReference type="PANTHER" id="PTHR47959:SF1">
    <property type="entry name" value="ATP-DEPENDENT RNA HELICASE DBPA"/>
    <property type="match status" value="1"/>
</dbReference>
<evidence type="ECO:0000259" key="8">
    <source>
        <dbReference type="PROSITE" id="PS51192"/>
    </source>
</evidence>
<dbReference type="GO" id="GO:0003676">
    <property type="term" value="F:nucleic acid binding"/>
    <property type="evidence" value="ECO:0007669"/>
    <property type="project" value="InterPro"/>
</dbReference>
<evidence type="ECO:0000256" key="3">
    <source>
        <dbReference type="ARBA" id="ARBA00022806"/>
    </source>
</evidence>
<evidence type="ECO:0000256" key="5">
    <source>
        <dbReference type="ARBA" id="ARBA00038437"/>
    </source>
</evidence>
<dbReference type="Proteomes" id="UP000317624">
    <property type="component" value="Unassembled WGS sequence"/>
</dbReference>
<evidence type="ECO:0000256" key="7">
    <source>
        <dbReference type="RuleBase" id="RU000492"/>
    </source>
</evidence>
<dbReference type="SUPFAM" id="SSF52540">
    <property type="entry name" value="P-loop containing nucleoside triphosphate hydrolases"/>
    <property type="match status" value="1"/>
</dbReference>
<dbReference type="EMBL" id="VMRJ01000001">
    <property type="protein sequence ID" value="TVT42667.1"/>
    <property type="molecule type" value="Genomic_DNA"/>
</dbReference>